<gene>
    <name evidence="2" type="ORF">IAB03_06915</name>
</gene>
<organism evidence="2 3">
    <name type="scientific">Candidatus Gallibacteroides avistercoris</name>
    <dbReference type="NCBI Taxonomy" id="2840833"/>
    <lineage>
        <taxon>Bacteria</taxon>
        <taxon>Pseudomonadati</taxon>
        <taxon>Bacteroidota</taxon>
        <taxon>Bacteroidia</taxon>
        <taxon>Bacteroidales</taxon>
        <taxon>Bacteroidaceae</taxon>
        <taxon>Bacteroidaceae incertae sedis</taxon>
        <taxon>Candidatus Gallibacteroides</taxon>
    </lineage>
</organism>
<reference evidence="2" key="2">
    <citation type="journal article" date="2021" name="PeerJ">
        <title>Extensive microbial diversity within the chicken gut microbiome revealed by metagenomics and culture.</title>
        <authorList>
            <person name="Gilroy R."/>
            <person name="Ravi A."/>
            <person name="Getino M."/>
            <person name="Pursley I."/>
            <person name="Horton D.L."/>
            <person name="Alikhan N.F."/>
            <person name="Baker D."/>
            <person name="Gharbi K."/>
            <person name="Hall N."/>
            <person name="Watson M."/>
            <person name="Adriaenssens E.M."/>
            <person name="Foster-Nyarko E."/>
            <person name="Jarju S."/>
            <person name="Secka A."/>
            <person name="Antonio M."/>
            <person name="Oren A."/>
            <person name="Chaudhuri R.R."/>
            <person name="La Ragione R."/>
            <person name="Hildebrand F."/>
            <person name="Pallen M.J."/>
        </authorList>
    </citation>
    <scope>NUCLEOTIDE SEQUENCE</scope>
    <source>
        <strain evidence="2">CHK158-818</strain>
    </source>
</reference>
<name>A0A9D1M889_9BACT</name>
<evidence type="ECO:0000313" key="3">
    <source>
        <dbReference type="Proteomes" id="UP000824112"/>
    </source>
</evidence>
<reference evidence="2" key="1">
    <citation type="submission" date="2020-10" db="EMBL/GenBank/DDBJ databases">
        <authorList>
            <person name="Gilroy R."/>
        </authorList>
    </citation>
    <scope>NUCLEOTIDE SEQUENCE</scope>
    <source>
        <strain evidence="2">CHK158-818</strain>
    </source>
</reference>
<proteinExistence type="predicted"/>
<accession>A0A9D1M889</accession>
<evidence type="ECO:0000256" key="1">
    <source>
        <dbReference type="SAM" id="MobiDB-lite"/>
    </source>
</evidence>
<dbReference type="Proteomes" id="UP000824112">
    <property type="component" value="Unassembled WGS sequence"/>
</dbReference>
<comment type="caution">
    <text evidence="2">The sequence shown here is derived from an EMBL/GenBank/DDBJ whole genome shotgun (WGS) entry which is preliminary data.</text>
</comment>
<dbReference type="EMBL" id="DVNA01000152">
    <property type="protein sequence ID" value="HIU55516.1"/>
    <property type="molecule type" value="Genomic_DNA"/>
</dbReference>
<evidence type="ECO:0000313" key="2">
    <source>
        <dbReference type="EMBL" id="HIU55516.1"/>
    </source>
</evidence>
<feature type="region of interest" description="Disordered" evidence="1">
    <location>
        <begin position="1"/>
        <end position="20"/>
    </location>
</feature>
<sequence>MAKSNPKTPKQENAPKTSSHPDGKWLLKNILFLLLALLLVKITFTEQPAYKWVYYNLLKGNMSLIKQYPDISFEQKMQMKLGVNYEYLHFIKQATPEDAVILYPSQEAFSKEGSPFAHIYNKIYATRFLYPRKLVLESELGVSKYADQINYVAIVNGEGKDKLSYPTDSAYQHGVLPITPQK</sequence>
<protein>
    <submittedName>
        <fullName evidence="2">Uncharacterized protein</fullName>
    </submittedName>
</protein>
<dbReference type="AlphaFoldDB" id="A0A9D1M889"/>